<feature type="domain" description="Anti-sigma-28 factor FlgM C-terminal" evidence="7">
    <location>
        <begin position="38"/>
        <end position="91"/>
    </location>
</feature>
<dbReference type="InterPro" id="IPR035890">
    <property type="entry name" value="Anti-sigma-28_factor_FlgM_sf"/>
</dbReference>
<evidence type="ECO:0000259" key="7">
    <source>
        <dbReference type="Pfam" id="PF04316"/>
    </source>
</evidence>
<organism evidence="8 9">
    <name type="scientific">Heliorestis convoluta</name>
    <dbReference type="NCBI Taxonomy" id="356322"/>
    <lineage>
        <taxon>Bacteria</taxon>
        <taxon>Bacillati</taxon>
        <taxon>Bacillota</taxon>
        <taxon>Clostridia</taxon>
        <taxon>Eubacteriales</taxon>
        <taxon>Heliobacteriaceae</taxon>
        <taxon>Heliorestis</taxon>
    </lineage>
</organism>
<reference evidence="9" key="1">
    <citation type="submission" date="2019-11" db="EMBL/GenBank/DDBJ databases">
        <title>Genome sequence of Heliorestis convoluta strain HH, an alkaliphilic and minimalistic phototrophic bacterium from a soda lake in Egypt.</title>
        <authorList>
            <person name="Dewey E.D."/>
            <person name="Stokes L.M."/>
            <person name="Burchell B.M."/>
            <person name="Shaffer K.N."/>
            <person name="Huntington A.M."/>
            <person name="Baker J.M."/>
            <person name="Nadendla S."/>
            <person name="Giglio M.G."/>
            <person name="Touchman J.W."/>
            <person name="Blankenship R.E."/>
            <person name="Madigan M.T."/>
            <person name="Sattley W.M."/>
        </authorList>
    </citation>
    <scope>NUCLEOTIDE SEQUENCE [LARGE SCALE GENOMIC DNA]</scope>
    <source>
        <strain evidence="9">HH</strain>
    </source>
</reference>
<accession>A0A5Q2N5G1</accession>
<dbReference type="InterPro" id="IPR007412">
    <property type="entry name" value="FlgM"/>
</dbReference>
<evidence type="ECO:0000256" key="4">
    <source>
        <dbReference type="ARBA" id="ARBA00022795"/>
    </source>
</evidence>
<dbReference type="Pfam" id="PF04316">
    <property type="entry name" value="FlgM"/>
    <property type="match status" value="1"/>
</dbReference>
<dbReference type="Proteomes" id="UP000366051">
    <property type="component" value="Chromosome"/>
</dbReference>
<gene>
    <name evidence="8" type="primary">flgM</name>
    <name evidence="8" type="ORF">FTV88_1333</name>
</gene>
<proteinExistence type="inferred from homology"/>
<name>A0A5Q2N5G1_9FIRM</name>
<evidence type="ECO:0000256" key="5">
    <source>
        <dbReference type="ARBA" id="ARBA00023015"/>
    </source>
</evidence>
<dbReference type="KEGG" id="hcv:FTV88_1333"/>
<evidence type="ECO:0000256" key="3">
    <source>
        <dbReference type="ARBA" id="ARBA00022491"/>
    </source>
</evidence>
<dbReference type="RefSeq" id="WP_153724842.1">
    <property type="nucleotide sequence ID" value="NZ_CP045875.1"/>
</dbReference>
<keyword evidence="8" id="KW-0966">Cell projection</keyword>
<keyword evidence="6" id="KW-0804">Transcription</keyword>
<evidence type="ECO:0000256" key="1">
    <source>
        <dbReference type="ARBA" id="ARBA00005322"/>
    </source>
</evidence>
<dbReference type="InterPro" id="IPR031316">
    <property type="entry name" value="FlgM_C"/>
</dbReference>
<dbReference type="GO" id="GO:0045892">
    <property type="term" value="P:negative regulation of DNA-templated transcription"/>
    <property type="evidence" value="ECO:0007669"/>
    <property type="project" value="InterPro"/>
</dbReference>
<dbReference type="SUPFAM" id="SSF101498">
    <property type="entry name" value="Anti-sigma factor FlgM"/>
    <property type="match status" value="1"/>
</dbReference>
<keyword evidence="4" id="KW-1005">Bacterial flagellum biogenesis</keyword>
<comment type="similarity">
    <text evidence="1">Belongs to the FlgM family.</text>
</comment>
<dbReference type="OrthoDB" id="1683949at2"/>
<keyword evidence="9" id="KW-1185">Reference proteome</keyword>
<evidence type="ECO:0000256" key="6">
    <source>
        <dbReference type="ARBA" id="ARBA00023163"/>
    </source>
</evidence>
<evidence type="ECO:0000256" key="2">
    <source>
        <dbReference type="ARBA" id="ARBA00017823"/>
    </source>
</evidence>
<dbReference type="GO" id="GO:0044781">
    <property type="term" value="P:bacterial-type flagellum organization"/>
    <property type="evidence" value="ECO:0007669"/>
    <property type="project" value="UniProtKB-KW"/>
</dbReference>
<sequence length="102" mass="11582">MKISPNQIQHLLKTYGVDRVEKKRDIAPTEKAQKMGNDKVSLSEDARLLQAASKVIRETPELREEMVEKLRQSINDGTYSVSSDKIAEKMLGRNVEDPLKSK</sequence>
<dbReference type="EMBL" id="CP045875">
    <property type="protein sequence ID" value="QGG47480.1"/>
    <property type="molecule type" value="Genomic_DNA"/>
</dbReference>
<keyword evidence="5" id="KW-0805">Transcription regulation</keyword>
<dbReference type="AlphaFoldDB" id="A0A5Q2N5G1"/>
<evidence type="ECO:0000313" key="9">
    <source>
        <dbReference type="Proteomes" id="UP000366051"/>
    </source>
</evidence>
<protein>
    <recommendedName>
        <fullName evidence="2">Negative regulator of flagellin synthesis</fullName>
    </recommendedName>
</protein>
<dbReference type="NCBIfam" id="TIGR03824">
    <property type="entry name" value="FlgM_jcvi"/>
    <property type="match status" value="1"/>
</dbReference>
<evidence type="ECO:0000313" key="8">
    <source>
        <dbReference type="EMBL" id="QGG47480.1"/>
    </source>
</evidence>
<keyword evidence="8" id="KW-0282">Flagellum</keyword>
<keyword evidence="8" id="KW-0969">Cilium</keyword>
<keyword evidence="3" id="KW-0678">Repressor</keyword>